<dbReference type="PROSITE" id="PS01117">
    <property type="entry name" value="HTH_MARR_1"/>
    <property type="match status" value="1"/>
</dbReference>
<evidence type="ECO:0000259" key="4">
    <source>
        <dbReference type="PROSITE" id="PS50995"/>
    </source>
</evidence>
<organism evidence="5 6">
    <name type="scientific">Labrys wisconsinensis</name>
    <dbReference type="NCBI Taxonomy" id="425677"/>
    <lineage>
        <taxon>Bacteria</taxon>
        <taxon>Pseudomonadati</taxon>
        <taxon>Pseudomonadota</taxon>
        <taxon>Alphaproteobacteria</taxon>
        <taxon>Hyphomicrobiales</taxon>
        <taxon>Xanthobacteraceae</taxon>
        <taxon>Labrys</taxon>
    </lineage>
</organism>
<dbReference type="RefSeq" id="WP_307281537.1">
    <property type="nucleotide sequence ID" value="NZ_JAUSVX010000016.1"/>
</dbReference>
<dbReference type="PROSITE" id="PS50995">
    <property type="entry name" value="HTH_MARR_2"/>
    <property type="match status" value="1"/>
</dbReference>
<keyword evidence="6" id="KW-1185">Reference proteome</keyword>
<dbReference type="Proteomes" id="UP001242480">
    <property type="component" value="Unassembled WGS sequence"/>
</dbReference>
<dbReference type="SUPFAM" id="SSF46785">
    <property type="entry name" value="Winged helix' DNA-binding domain"/>
    <property type="match status" value="1"/>
</dbReference>
<keyword evidence="3" id="KW-0804">Transcription</keyword>
<evidence type="ECO:0000313" key="5">
    <source>
        <dbReference type="EMBL" id="MDQ0473365.1"/>
    </source>
</evidence>
<dbReference type="GO" id="GO:0003677">
    <property type="term" value="F:DNA binding"/>
    <property type="evidence" value="ECO:0007669"/>
    <property type="project" value="UniProtKB-KW"/>
</dbReference>
<keyword evidence="1" id="KW-0805">Transcription regulation</keyword>
<dbReference type="EMBL" id="JAUSVX010000016">
    <property type="protein sequence ID" value="MDQ0473365.1"/>
    <property type="molecule type" value="Genomic_DNA"/>
</dbReference>
<dbReference type="InterPro" id="IPR023187">
    <property type="entry name" value="Tscrpt_reg_MarR-type_CS"/>
</dbReference>
<dbReference type="PANTHER" id="PTHR39515:SF2">
    <property type="entry name" value="HTH-TYPE TRANSCRIPTIONAL REGULATOR RV0880"/>
    <property type="match status" value="1"/>
</dbReference>
<sequence>MTEQPDDPDAAQASALAEELRHVFRKMKRRLREQTDLGDFSWSQLSVLATLDREGPATVTVLARVEGMRPQSMGANVAVLEAAGLVQGAPDPADGRQVLLSLTPAGLDWLRAGRAARQDWLIRAIRARLDLRERESLAAAAPLLQRLFDP</sequence>
<dbReference type="InterPro" id="IPR036390">
    <property type="entry name" value="WH_DNA-bd_sf"/>
</dbReference>
<dbReference type="InterPro" id="IPR000835">
    <property type="entry name" value="HTH_MarR-typ"/>
</dbReference>
<reference evidence="5 6" key="1">
    <citation type="submission" date="2023-07" db="EMBL/GenBank/DDBJ databases">
        <title>Genomic Encyclopedia of Type Strains, Phase IV (KMG-IV): sequencing the most valuable type-strain genomes for metagenomic binning, comparative biology and taxonomic classification.</title>
        <authorList>
            <person name="Goeker M."/>
        </authorList>
    </citation>
    <scope>NUCLEOTIDE SEQUENCE [LARGE SCALE GENOMIC DNA]</scope>
    <source>
        <strain evidence="5 6">DSM 19619</strain>
    </source>
</reference>
<evidence type="ECO:0000313" key="6">
    <source>
        <dbReference type="Proteomes" id="UP001242480"/>
    </source>
</evidence>
<feature type="domain" description="HTH marR-type" evidence="4">
    <location>
        <begin position="13"/>
        <end position="149"/>
    </location>
</feature>
<dbReference type="Gene3D" id="1.10.287.100">
    <property type="match status" value="1"/>
</dbReference>
<dbReference type="SMART" id="SM00347">
    <property type="entry name" value="HTH_MARR"/>
    <property type="match status" value="1"/>
</dbReference>
<keyword evidence="2 5" id="KW-0238">DNA-binding</keyword>
<proteinExistence type="predicted"/>
<accession>A0ABU0JGD9</accession>
<dbReference type="Gene3D" id="1.10.10.10">
    <property type="entry name" value="Winged helix-like DNA-binding domain superfamily/Winged helix DNA-binding domain"/>
    <property type="match status" value="1"/>
</dbReference>
<dbReference type="PANTHER" id="PTHR39515">
    <property type="entry name" value="CONSERVED PROTEIN"/>
    <property type="match status" value="1"/>
</dbReference>
<protein>
    <submittedName>
        <fullName evidence="5">DNA-binding MarR family transcriptional regulator</fullName>
    </submittedName>
</protein>
<evidence type="ECO:0000256" key="1">
    <source>
        <dbReference type="ARBA" id="ARBA00023015"/>
    </source>
</evidence>
<gene>
    <name evidence="5" type="ORF">QO011_006401</name>
</gene>
<dbReference type="Pfam" id="PF12802">
    <property type="entry name" value="MarR_2"/>
    <property type="match status" value="1"/>
</dbReference>
<comment type="caution">
    <text evidence="5">The sequence shown here is derived from an EMBL/GenBank/DDBJ whole genome shotgun (WGS) entry which is preliminary data.</text>
</comment>
<dbReference type="InterPro" id="IPR052526">
    <property type="entry name" value="HTH-type_Bedaq_tolerance"/>
</dbReference>
<dbReference type="InterPro" id="IPR036388">
    <property type="entry name" value="WH-like_DNA-bd_sf"/>
</dbReference>
<evidence type="ECO:0000256" key="3">
    <source>
        <dbReference type="ARBA" id="ARBA00023163"/>
    </source>
</evidence>
<evidence type="ECO:0000256" key="2">
    <source>
        <dbReference type="ARBA" id="ARBA00023125"/>
    </source>
</evidence>
<name>A0ABU0JGD9_9HYPH</name>